<dbReference type="GO" id="GO:0005052">
    <property type="term" value="F:peroxisome matrix targeting signal-1 binding"/>
    <property type="evidence" value="ECO:0007669"/>
    <property type="project" value="TreeGrafter"/>
</dbReference>
<keyword evidence="1" id="KW-0677">Repeat</keyword>
<dbReference type="GO" id="GO:0005778">
    <property type="term" value="C:peroxisomal membrane"/>
    <property type="evidence" value="ECO:0007669"/>
    <property type="project" value="TreeGrafter"/>
</dbReference>
<keyword evidence="2" id="KW-0802">TPR repeat</keyword>
<organism evidence="3">
    <name type="scientific">Brassica oleracea</name>
    <name type="common">Wild cabbage</name>
    <dbReference type="NCBI Taxonomy" id="3712"/>
    <lineage>
        <taxon>Eukaryota</taxon>
        <taxon>Viridiplantae</taxon>
        <taxon>Streptophyta</taxon>
        <taxon>Embryophyta</taxon>
        <taxon>Tracheophyta</taxon>
        <taxon>Spermatophyta</taxon>
        <taxon>Magnoliopsida</taxon>
        <taxon>eudicotyledons</taxon>
        <taxon>Gunneridae</taxon>
        <taxon>Pentapetalae</taxon>
        <taxon>rosids</taxon>
        <taxon>malvids</taxon>
        <taxon>Brassicales</taxon>
        <taxon>Brassicaceae</taxon>
        <taxon>Brassiceae</taxon>
        <taxon>Brassica</taxon>
    </lineage>
</organism>
<dbReference type="InterPro" id="IPR024111">
    <property type="entry name" value="PEX5/PEX5L"/>
</dbReference>
<dbReference type="EMBL" id="LR031874">
    <property type="protein sequence ID" value="VDD21288.1"/>
    <property type="molecule type" value="Genomic_DNA"/>
</dbReference>
<dbReference type="PANTHER" id="PTHR10130">
    <property type="entry name" value="PEROXISOMAL TARGETING SIGNAL 1 RECEPTOR PEX5"/>
    <property type="match status" value="1"/>
</dbReference>
<dbReference type="InterPro" id="IPR011990">
    <property type="entry name" value="TPR-like_helical_dom_sf"/>
</dbReference>
<gene>
    <name evidence="3" type="ORF">BOLC2T07653H</name>
</gene>
<proteinExistence type="predicted"/>
<evidence type="ECO:0000256" key="2">
    <source>
        <dbReference type="ARBA" id="ARBA00022803"/>
    </source>
</evidence>
<dbReference type="GO" id="GO:0005829">
    <property type="term" value="C:cytosol"/>
    <property type="evidence" value="ECO:0007669"/>
    <property type="project" value="TreeGrafter"/>
</dbReference>
<evidence type="ECO:0000256" key="1">
    <source>
        <dbReference type="ARBA" id="ARBA00022737"/>
    </source>
</evidence>
<dbReference type="AlphaFoldDB" id="A0A3P6D5E4"/>
<name>A0A3P6D5E4_BRAOL</name>
<evidence type="ECO:0000313" key="3">
    <source>
        <dbReference type="EMBL" id="VDD21288.1"/>
    </source>
</evidence>
<protein>
    <recommendedName>
        <fullName evidence="4">Peroxin-5</fullName>
    </recommendedName>
</protein>
<dbReference type="SUPFAM" id="SSF48452">
    <property type="entry name" value="TPR-like"/>
    <property type="match status" value="1"/>
</dbReference>
<evidence type="ECO:0008006" key="4">
    <source>
        <dbReference type="Google" id="ProtNLM"/>
    </source>
</evidence>
<dbReference type="Gene3D" id="1.25.40.10">
    <property type="entry name" value="Tetratricopeptide repeat domain"/>
    <property type="match status" value="2"/>
</dbReference>
<dbReference type="PANTHER" id="PTHR10130:SF0">
    <property type="entry name" value="GH08708P"/>
    <property type="match status" value="1"/>
</dbReference>
<reference evidence="3" key="1">
    <citation type="submission" date="2018-11" db="EMBL/GenBank/DDBJ databases">
        <authorList>
            <consortium name="Genoscope - CEA"/>
            <person name="William W."/>
        </authorList>
    </citation>
    <scope>NUCLEOTIDE SEQUENCE</scope>
</reference>
<sequence>MSNQMRSMDMQHLAAMEQTRKLAHTLSQDGNPIFQNEMKPGPASGEWATEYEQQYLGPPSWANQFANEQGTDSMLVQIDLLLCLSRIAIISQLKLLLSHGPEQWADEFASGKGQQESAEDKWVNEFSKLNVDDWVDEFAEGPVGGSSADAWGNAYDEFLTERNSEKHASGVYVFSDMNPYVGHPEPMKEGLELFRKGLLSECLIQKWWFYNQMDLVPCLMGLARGSRSTPNSEAALALEAEAIAAMMRAQEADPSNLEVLLALGVSHTSELEQATALKYLYGWLRSHPKYGTIAPPELADSLYHADALDLKPNYVRALANMGISYANQDRGMYKESIPYYVRALAMNPKADNAWQYLRLSLSCASRQNLIQACEARNLDVLQKEFPL</sequence>
<accession>A0A3P6D5E4</accession>
<dbReference type="GO" id="GO:0016560">
    <property type="term" value="P:protein import into peroxisome matrix, docking"/>
    <property type="evidence" value="ECO:0007669"/>
    <property type="project" value="TreeGrafter"/>
</dbReference>